<reference evidence="4" key="1">
    <citation type="submission" date="2022-07" db="EMBL/GenBank/DDBJ databases">
        <authorList>
            <person name="Macas J."/>
            <person name="Novak P."/>
            <person name="Neumann P."/>
        </authorList>
    </citation>
    <scope>NUCLEOTIDE SEQUENCE</scope>
</reference>
<dbReference type="AlphaFoldDB" id="A0A9P0ZPK0"/>
<accession>A0A9P0ZPK0</accession>
<dbReference type="Pfam" id="PF12552">
    <property type="entry name" value="DUF3741"/>
    <property type="match status" value="1"/>
</dbReference>
<dbReference type="Proteomes" id="UP001152484">
    <property type="component" value="Unassembled WGS sequence"/>
</dbReference>
<dbReference type="InterPro" id="IPR044257">
    <property type="entry name" value="TRM32-like"/>
</dbReference>
<feature type="region of interest" description="Disordered" evidence="1">
    <location>
        <begin position="107"/>
        <end position="133"/>
    </location>
</feature>
<feature type="domain" description="DUF3741" evidence="2">
    <location>
        <begin position="213"/>
        <end position="244"/>
    </location>
</feature>
<dbReference type="PANTHER" id="PTHR47071:SF9">
    <property type="entry name" value="TRM32-LIKE PROTEIN (DUF3741)"/>
    <property type="match status" value="1"/>
</dbReference>
<organism evidence="4 5">
    <name type="scientific">Cuscuta europaea</name>
    <name type="common">European dodder</name>
    <dbReference type="NCBI Taxonomy" id="41803"/>
    <lineage>
        <taxon>Eukaryota</taxon>
        <taxon>Viridiplantae</taxon>
        <taxon>Streptophyta</taxon>
        <taxon>Embryophyta</taxon>
        <taxon>Tracheophyta</taxon>
        <taxon>Spermatophyta</taxon>
        <taxon>Magnoliopsida</taxon>
        <taxon>eudicotyledons</taxon>
        <taxon>Gunneridae</taxon>
        <taxon>Pentapetalae</taxon>
        <taxon>asterids</taxon>
        <taxon>lamiids</taxon>
        <taxon>Solanales</taxon>
        <taxon>Convolvulaceae</taxon>
        <taxon>Cuscuteae</taxon>
        <taxon>Cuscuta</taxon>
        <taxon>Cuscuta subgen. Cuscuta</taxon>
    </lineage>
</organism>
<evidence type="ECO:0000313" key="5">
    <source>
        <dbReference type="Proteomes" id="UP001152484"/>
    </source>
</evidence>
<dbReference type="Pfam" id="PF14309">
    <property type="entry name" value="DUF4378"/>
    <property type="match status" value="1"/>
</dbReference>
<evidence type="ECO:0000313" key="4">
    <source>
        <dbReference type="EMBL" id="CAH9106202.1"/>
    </source>
</evidence>
<comment type="caution">
    <text evidence="4">The sequence shown here is derived from an EMBL/GenBank/DDBJ whole genome shotgun (WGS) entry which is preliminary data.</text>
</comment>
<protein>
    <submittedName>
        <fullName evidence="4">Uncharacterized protein</fullName>
    </submittedName>
</protein>
<dbReference type="PANTHER" id="PTHR47071">
    <property type="entry name" value="PROTEIN TRM32"/>
    <property type="match status" value="1"/>
</dbReference>
<evidence type="ECO:0000259" key="3">
    <source>
        <dbReference type="Pfam" id="PF14309"/>
    </source>
</evidence>
<dbReference type="InterPro" id="IPR025486">
    <property type="entry name" value="DUF4378"/>
</dbReference>
<gene>
    <name evidence="4" type="ORF">CEURO_LOCUS17240</name>
</gene>
<dbReference type="OrthoDB" id="758104at2759"/>
<feature type="compositionally biased region" description="Basic and acidic residues" evidence="1">
    <location>
        <begin position="67"/>
        <end position="80"/>
    </location>
</feature>
<evidence type="ECO:0000259" key="2">
    <source>
        <dbReference type="Pfam" id="PF12552"/>
    </source>
</evidence>
<sequence length="648" mass="72797">MGKNSQKQIGLSLNNHQPKCMWGIFHHLQYNRWNTVKKRLSYKSRAGSKHEPGGVYESEATTSGTGEVHEKSESKTEKTLIEARTRECGTTSKSMKSRLKSLITEEVSKRRGRVRHHRTSSCPTNAPPKQKSSHIILPCPLDGELLAQTSVDGTNFEHHKNVHTSISSLLDPPLPKICDGHVTPNETCDLCVAILKQNYLKESDIGIEHTSTTSLQESKLFLKALDLLNMRKEVFLKILHDPSSSLAHHLHDNRLATNLGLRFGKSMTFPSSGSISREGVNLIGNGAQRLKEHEGLCKDHEIVDKNVSKHALNEKKNRHENGHCLKHFKNLRDKLKYVIKESRKEKKRIVMDGVIDKIPRGRSIPEEVKEASIHSHSPFVGKGEKQSMNRRGSPLSFHESAERYNQLLESCFPHQNSSAKHDCRTSGPPSPVTRNRKVLERILSLPDLRYYSSLRCEDSQCTRRYCERKHIYTPTGGSECHTLSETNSDESLHDNVQDVGHSFNDNTGLQTLHHCTNASHDLAPDTIPQDSVSTEMFSTVEGDLFFGQQVESKQEASSVTKTSVDIEKEGSEAEGMNNILMHLHVDEKNKAQFDYVKDILELSGFSGIQFLESWHSAELPLNPSVFEEVEGCCLPEQPECNGNKSEGS</sequence>
<name>A0A9P0ZPK0_CUSEU</name>
<evidence type="ECO:0000256" key="1">
    <source>
        <dbReference type="SAM" id="MobiDB-lite"/>
    </source>
</evidence>
<feature type="non-terminal residue" evidence="4">
    <location>
        <position position="648"/>
    </location>
</feature>
<dbReference type="EMBL" id="CAMAPE010000048">
    <property type="protein sequence ID" value="CAH9106202.1"/>
    <property type="molecule type" value="Genomic_DNA"/>
</dbReference>
<proteinExistence type="predicted"/>
<feature type="compositionally biased region" description="Basic residues" evidence="1">
    <location>
        <begin position="110"/>
        <end position="119"/>
    </location>
</feature>
<feature type="domain" description="DUF4378" evidence="3">
    <location>
        <begin position="593"/>
        <end position="635"/>
    </location>
</feature>
<dbReference type="InterPro" id="IPR022212">
    <property type="entry name" value="DUF3741"/>
</dbReference>
<keyword evidence="5" id="KW-1185">Reference proteome</keyword>
<feature type="region of interest" description="Disordered" evidence="1">
    <location>
        <begin position="44"/>
        <end position="80"/>
    </location>
</feature>